<dbReference type="AlphaFoldDB" id="A0AAE5S3G1"/>
<reference evidence="1 2" key="1">
    <citation type="submission" date="2017-03" db="EMBL/GenBank/DDBJ databases">
        <authorList>
            <person name="Hulin M.T."/>
        </authorList>
    </citation>
    <scope>NUCLEOTIDE SEQUENCE [LARGE SCALE GENOMIC DNA]</scope>
    <source>
        <strain evidence="1 2">5264</strain>
    </source>
</reference>
<protein>
    <submittedName>
        <fullName evidence="1">Uncharacterized protein</fullName>
    </submittedName>
</protein>
<accession>A0AAE5S3G1</accession>
<sequence length="123" mass="13693">MLLYVVYLGENLKIRLDMKSANTFTLDWHNVVDLVQNTRYRFQSPSLDVKGFNSREVGPRRGGDPERSATFIGVPTQHVFTPLNPQLGINIPSGSPKLIITLKLPHGTFSEFCGLPVKARPTG</sequence>
<evidence type="ECO:0000313" key="1">
    <source>
        <dbReference type="EMBL" id="POQ01220.1"/>
    </source>
</evidence>
<comment type="caution">
    <text evidence="1">The sequence shown here is derived from an EMBL/GenBank/DDBJ whole genome shotgun (WGS) entry which is preliminary data.</text>
</comment>
<gene>
    <name evidence="1" type="ORF">CXB42_23200</name>
</gene>
<organism evidence="1 2">
    <name type="scientific">Pseudomonas syringae pv. syringae</name>
    <dbReference type="NCBI Taxonomy" id="321"/>
    <lineage>
        <taxon>Bacteria</taxon>
        <taxon>Pseudomonadati</taxon>
        <taxon>Pseudomonadota</taxon>
        <taxon>Gammaproteobacteria</taxon>
        <taxon>Pseudomonadales</taxon>
        <taxon>Pseudomonadaceae</taxon>
        <taxon>Pseudomonas</taxon>
        <taxon>Pseudomonas syringae</taxon>
    </lineage>
</organism>
<proteinExistence type="predicted"/>
<name>A0AAE5S3G1_PSESY</name>
<evidence type="ECO:0000313" key="2">
    <source>
        <dbReference type="Proteomes" id="UP000237295"/>
    </source>
</evidence>
<dbReference type="EMBL" id="NBAQ01000017">
    <property type="protein sequence ID" value="POQ01220.1"/>
    <property type="molecule type" value="Genomic_DNA"/>
</dbReference>
<dbReference type="RefSeq" id="WP_103694684.1">
    <property type="nucleotide sequence ID" value="NZ_NBAQ01000017.1"/>
</dbReference>
<dbReference type="Proteomes" id="UP000237295">
    <property type="component" value="Unassembled WGS sequence"/>
</dbReference>